<gene>
    <name evidence="1" type="ORF">DFR50_1587</name>
</gene>
<protein>
    <submittedName>
        <fullName evidence="1">Uncharacterized protein</fullName>
    </submittedName>
</protein>
<reference evidence="1 2" key="1">
    <citation type="submission" date="2018-06" db="EMBL/GenBank/DDBJ databases">
        <title>Genomic Encyclopedia of Type Strains, Phase IV (KMG-IV): sequencing the most valuable type-strain genomes for metagenomic binning, comparative biology and taxonomic classification.</title>
        <authorList>
            <person name="Goeker M."/>
        </authorList>
    </citation>
    <scope>NUCLEOTIDE SEQUENCE [LARGE SCALE GENOMIC DNA]</scope>
    <source>
        <strain evidence="1 2">DSM 24875</strain>
    </source>
</reference>
<organism evidence="1 2">
    <name type="scientific">Roseiarcus fermentans</name>
    <dbReference type="NCBI Taxonomy" id="1473586"/>
    <lineage>
        <taxon>Bacteria</taxon>
        <taxon>Pseudomonadati</taxon>
        <taxon>Pseudomonadota</taxon>
        <taxon>Alphaproteobacteria</taxon>
        <taxon>Hyphomicrobiales</taxon>
        <taxon>Roseiarcaceae</taxon>
        <taxon>Roseiarcus</taxon>
    </lineage>
</organism>
<proteinExistence type="predicted"/>
<name>A0A366EFJ4_9HYPH</name>
<dbReference type="Proteomes" id="UP000253529">
    <property type="component" value="Unassembled WGS sequence"/>
</dbReference>
<dbReference type="AlphaFoldDB" id="A0A366EFJ4"/>
<sequence>MRTYTVEVTWRVSEYAHLVVKAETPEAARAKALECCESGLPSKSNRAEDQDGDIQILKDPEYDYESNLGRDRVTGIWEGEEAYPNNAVTLPLPTTPEEELEAAIEALLRGVDACLRIGTAPHAVTRPAEAIREAFAKWKEAR</sequence>
<keyword evidence="2" id="KW-1185">Reference proteome</keyword>
<dbReference type="EMBL" id="QNRK01000058">
    <property type="protein sequence ID" value="RBP01177.1"/>
    <property type="molecule type" value="Genomic_DNA"/>
</dbReference>
<dbReference type="RefSeq" id="WP_113893805.1">
    <property type="nucleotide sequence ID" value="NZ_QNRK01000058.1"/>
</dbReference>
<evidence type="ECO:0000313" key="2">
    <source>
        <dbReference type="Proteomes" id="UP000253529"/>
    </source>
</evidence>
<dbReference type="OrthoDB" id="7375416at2"/>
<evidence type="ECO:0000313" key="1">
    <source>
        <dbReference type="EMBL" id="RBP01177.1"/>
    </source>
</evidence>
<comment type="caution">
    <text evidence="1">The sequence shown here is derived from an EMBL/GenBank/DDBJ whole genome shotgun (WGS) entry which is preliminary data.</text>
</comment>
<accession>A0A366EFJ4</accession>